<feature type="compositionally biased region" description="Low complexity" evidence="2">
    <location>
        <begin position="583"/>
        <end position="604"/>
    </location>
</feature>
<dbReference type="PANTHER" id="PTHR23084:SF263">
    <property type="entry name" value="MORN REPEAT-CONTAINING PROTEIN 1"/>
    <property type="match status" value="1"/>
</dbReference>
<accession>A0ABW7EJX6</accession>
<dbReference type="Gene3D" id="2.20.110.10">
    <property type="entry name" value="Histone H3 K4-specific methyltransferase SET7/9 N-terminal domain"/>
    <property type="match status" value="3"/>
</dbReference>
<name>A0ABW7EJX6_9BURK</name>
<dbReference type="SUPFAM" id="SSF82185">
    <property type="entry name" value="Histone H3 K4-specific methyltransferase SET7/9 N-terminal domain"/>
    <property type="match status" value="1"/>
</dbReference>
<keyword evidence="1" id="KW-0677">Repeat</keyword>
<dbReference type="PANTHER" id="PTHR23084">
    <property type="entry name" value="PHOSPHATIDYLINOSITOL-4-PHOSPHATE 5-KINASE RELATED"/>
    <property type="match status" value="1"/>
</dbReference>
<feature type="signal peptide" evidence="3">
    <location>
        <begin position="1"/>
        <end position="19"/>
    </location>
</feature>
<evidence type="ECO:0000313" key="5">
    <source>
        <dbReference type="Proteomes" id="UP001606300"/>
    </source>
</evidence>
<keyword evidence="3" id="KW-0732">Signal</keyword>
<dbReference type="Proteomes" id="UP001606300">
    <property type="component" value="Unassembled WGS sequence"/>
</dbReference>
<evidence type="ECO:0000256" key="3">
    <source>
        <dbReference type="SAM" id="SignalP"/>
    </source>
</evidence>
<keyword evidence="5" id="KW-1185">Reference proteome</keyword>
<sequence>MIRPVLACLALAASCFCAAAEVQTDAQGNRFEGSFVNGRLAGRGTAAMADGSRYEGEFADGRFHGRGVQTWLNGSRYEGDYVDGRRSGMGVYVYPDGTRYEGQFANGRLAGKGVMTWRDGDRYEGEFFDGARTGVGVMRLAGGDRYEGEFADGVFSGEGVLVKANGQKLDGRWAQGEFIGHRSVLRRGLEGAGLHNVSYAVPPAQKTAGPRVLVAASFEERPVHLLREGARGSGGWTVFVGAATDRVRLTVDDRRGLTGALAMDKGQRLTVRQVHQPGQERIEYRLYDAERRFIAGAVMYRHAGGWTLGRLRTEAFWGYAELADLEDVSAQMGVDTTARARTPQTITALLQAWWQRVDLIPAAHAQTGLLDGFFSQSAQDARERWAAPLHEMFKASLVGGAAFTVKLAGQTLAAGETAALIGAASPFLVAVGTGVAIGIAADHFYQWAQARNLEGSSAGTAMRQLFARLTADTRYSQLPDPHPPAGQSAGGTPPVPARAQAADSAAFRQALARGTACAKARDFGCAEDALATAQQQALTAQQRRELVAGWQQVDGEKNAAEIERSRPKPPVVAQTTAVPAQPPAAVAVAPQAAGAAPTPNTAPAQPTPPAKVASCLDELQGTWSHDTGGSWTFDGARATLVQRSVNQGGSARQTTVLAISSCDGGTLRYRIVRATLQSDGYNYDKTEANDRPPTINWAKVYTQPYSLSGSGLKLGNFTYGR</sequence>
<evidence type="ECO:0000256" key="2">
    <source>
        <dbReference type="SAM" id="MobiDB-lite"/>
    </source>
</evidence>
<evidence type="ECO:0000256" key="1">
    <source>
        <dbReference type="ARBA" id="ARBA00022737"/>
    </source>
</evidence>
<feature type="region of interest" description="Disordered" evidence="2">
    <location>
        <begin position="475"/>
        <end position="497"/>
    </location>
</feature>
<feature type="chain" id="PRO_5047149160" evidence="3">
    <location>
        <begin position="20"/>
        <end position="721"/>
    </location>
</feature>
<gene>
    <name evidence="4" type="ORF">ACG02S_00265</name>
</gene>
<evidence type="ECO:0000313" key="4">
    <source>
        <dbReference type="EMBL" id="MFG6412321.1"/>
    </source>
</evidence>
<dbReference type="EMBL" id="JBIGHY010000001">
    <property type="protein sequence ID" value="MFG6412321.1"/>
    <property type="molecule type" value="Genomic_DNA"/>
</dbReference>
<dbReference type="PROSITE" id="PS51257">
    <property type="entry name" value="PROKAR_LIPOPROTEIN"/>
    <property type="match status" value="1"/>
</dbReference>
<dbReference type="SMART" id="SM00698">
    <property type="entry name" value="MORN"/>
    <property type="match status" value="6"/>
</dbReference>
<dbReference type="RefSeq" id="WP_394468431.1">
    <property type="nucleotide sequence ID" value="NZ_JBIGHY010000001.1"/>
</dbReference>
<reference evidence="4 5" key="1">
    <citation type="submission" date="2024-09" db="EMBL/GenBank/DDBJ databases">
        <title>Novel species of the genus Pelomonas and Roseateles isolated from streams.</title>
        <authorList>
            <person name="Lu H."/>
        </authorList>
    </citation>
    <scope>NUCLEOTIDE SEQUENCE [LARGE SCALE GENOMIC DNA]</scope>
    <source>
        <strain evidence="4 5">DC23W</strain>
    </source>
</reference>
<proteinExistence type="predicted"/>
<protein>
    <submittedName>
        <fullName evidence="4">MORN repeat-containing protein</fullName>
    </submittedName>
</protein>
<dbReference type="InterPro" id="IPR003409">
    <property type="entry name" value="MORN"/>
</dbReference>
<feature type="region of interest" description="Disordered" evidence="2">
    <location>
        <begin position="583"/>
        <end position="611"/>
    </location>
</feature>
<dbReference type="Pfam" id="PF02493">
    <property type="entry name" value="MORN"/>
    <property type="match status" value="6"/>
</dbReference>
<comment type="caution">
    <text evidence="4">The sequence shown here is derived from an EMBL/GenBank/DDBJ whole genome shotgun (WGS) entry which is preliminary data.</text>
</comment>
<organism evidence="4 5">
    <name type="scientific">Pelomonas dachongensis</name>
    <dbReference type="NCBI Taxonomy" id="3299029"/>
    <lineage>
        <taxon>Bacteria</taxon>
        <taxon>Pseudomonadati</taxon>
        <taxon>Pseudomonadota</taxon>
        <taxon>Betaproteobacteria</taxon>
        <taxon>Burkholderiales</taxon>
        <taxon>Sphaerotilaceae</taxon>
        <taxon>Roseateles</taxon>
    </lineage>
</organism>